<protein>
    <recommendedName>
        <fullName evidence="3">Lipoprotein</fullName>
    </recommendedName>
</protein>
<dbReference type="Proteomes" id="UP000829116">
    <property type="component" value="Plasmid pW51-a"/>
</dbReference>
<sequence>MGYKFRIVITIIIGFTLLGCVKKQSRIVKPSPDKALIEAMEIAKYNDLQLCKITDSFYITKLNVNPSSHPEYNDNLRHFKILQSVISARGLNCYKIKDEAKAKQSAPLNTREKEMRVSSVCQIHARRSQFADPNVLLEMCVMGYRSTQEKCTSNITKFNNEAQKMAGNTRAEYIEIGSAFRMGCNLK</sequence>
<proteinExistence type="predicted"/>
<name>A0A9Q8Q5Q7_9GAMM</name>
<dbReference type="PROSITE" id="PS51257">
    <property type="entry name" value="PROKAR_LIPOPROTEIN"/>
    <property type="match status" value="1"/>
</dbReference>
<organism evidence="1 2">
    <name type="scientific">Moellerella wisconsensis</name>
    <dbReference type="NCBI Taxonomy" id="158849"/>
    <lineage>
        <taxon>Bacteria</taxon>
        <taxon>Pseudomonadati</taxon>
        <taxon>Pseudomonadota</taxon>
        <taxon>Gammaproteobacteria</taxon>
        <taxon>Enterobacterales</taxon>
        <taxon>Morganellaceae</taxon>
        <taxon>Moellerella</taxon>
    </lineage>
</organism>
<dbReference type="EMBL" id="CP093246">
    <property type="protein sequence ID" value="UNH32461.1"/>
    <property type="molecule type" value="Genomic_DNA"/>
</dbReference>
<evidence type="ECO:0000313" key="2">
    <source>
        <dbReference type="Proteomes" id="UP000829116"/>
    </source>
</evidence>
<keyword evidence="1" id="KW-0614">Plasmid</keyword>
<dbReference type="RefSeq" id="WP_137022459.1">
    <property type="nucleotide sequence ID" value="NZ_CAWQWN010000002.1"/>
</dbReference>
<evidence type="ECO:0008006" key="3">
    <source>
        <dbReference type="Google" id="ProtNLM"/>
    </source>
</evidence>
<gene>
    <name evidence="1" type="ORF">MNY72_17200</name>
</gene>
<dbReference type="AlphaFoldDB" id="A0A9Q8Q5Q7"/>
<evidence type="ECO:0000313" key="1">
    <source>
        <dbReference type="EMBL" id="UNH32461.1"/>
    </source>
</evidence>
<geneLocation type="plasmid" evidence="1 2">
    <name>pW51-a</name>
</geneLocation>
<reference evidence="1" key="1">
    <citation type="submission" date="2022-03" db="EMBL/GenBank/DDBJ databases">
        <title>ESBL-producing Moellerella wisconsensis and Escherichia marmotae isolated from wild game meat.</title>
        <authorList>
            <person name="Biggel M."/>
        </authorList>
    </citation>
    <scope>NUCLEOTIDE SEQUENCE</scope>
    <source>
        <strain evidence="1">W51</strain>
        <plasmid evidence="1">pW51-a</plasmid>
    </source>
</reference>
<accession>A0A9Q8Q5Q7</accession>